<keyword evidence="3" id="KW-0964">Secreted</keyword>
<evidence type="ECO:0000256" key="3">
    <source>
        <dbReference type="ARBA" id="ARBA00022525"/>
    </source>
</evidence>
<dbReference type="AlphaFoldDB" id="A0A834HQW6"/>
<evidence type="ECO:0000313" key="6">
    <source>
        <dbReference type="EMBL" id="KAF7267017.1"/>
    </source>
</evidence>
<dbReference type="InterPro" id="IPR013818">
    <property type="entry name" value="Lipase"/>
</dbReference>
<dbReference type="PANTHER" id="PTHR11610:SF150">
    <property type="entry name" value="FI01825P-RELATED"/>
    <property type="match status" value="1"/>
</dbReference>
<comment type="similarity">
    <text evidence="2 4">Belongs to the AB hydrolase superfamily. Lipase family.</text>
</comment>
<dbReference type="Pfam" id="PF00151">
    <property type="entry name" value="Lipase"/>
    <property type="match status" value="1"/>
</dbReference>
<dbReference type="InterPro" id="IPR029058">
    <property type="entry name" value="AB_hydrolase_fold"/>
</dbReference>
<dbReference type="InterPro" id="IPR000734">
    <property type="entry name" value="TAG_lipase"/>
</dbReference>
<accession>A0A834HQW6</accession>
<evidence type="ECO:0000256" key="1">
    <source>
        <dbReference type="ARBA" id="ARBA00004613"/>
    </source>
</evidence>
<dbReference type="GO" id="GO:0016042">
    <property type="term" value="P:lipid catabolic process"/>
    <property type="evidence" value="ECO:0007669"/>
    <property type="project" value="TreeGrafter"/>
</dbReference>
<keyword evidence="7" id="KW-1185">Reference proteome</keyword>
<dbReference type="Proteomes" id="UP000625711">
    <property type="component" value="Unassembled WGS sequence"/>
</dbReference>
<evidence type="ECO:0000259" key="5">
    <source>
        <dbReference type="Pfam" id="PF00151"/>
    </source>
</evidence>
<evidence type="ECO:0000313" key="7">
    <source>
        <dbReference type="Proteomes" id="UP000625711"/>
    </source>
</evidence>
<reference evidence="6" key="1">
    <citation type="submission" date="2020-08" db="EMBL/GenBank/DDBJ databases">
        <title>Genome sequencing and assembly of the red palm weevil Rhynchophorus ferrugineus.</title>
        <authorList>
            <person name="Dias G.B."/>
            <person name="Bergman C.M."/>
            <person name="Manee M."/>
        </authorList>
    </citation>
    <scope>NUCLEOTIDE SEQUENCE</scope>
    <source>
        <strain evidence="6">AA-2017</strain>
        <tissue evidence="6">Whole larva</tissue>
    </source>
</reference>
<proteinExistence type="inferred from homology"/>
<dbReference type="EMBL" id="JAACXV010014476">
    <property type="protein sequence ID" value="KAF7267017.1"/>
    <property type="molecule type" value="Genomic_DNA"/>
</dbReference>
<gene>
    <name evidence="6" type="ORF">GWI33_019723</name>
</gene>
<comment type="subcellular location">
    <subcellularLocation>
        <location evidence="1">Secreted</location>
    </subcellularLocation>
</comment>
<organism evidence="6 7">
    <name type="scientific">Rhynchophorus ferrugineus</name>
    <name type="common">Red palm weevil</name>
    <name type="synonym">Curculio ferrugineus</name>
    <dbReference type="NCBI Taxonomy" id="354439"/>
    <lineage>
        <taxon>Eukaryota</taxon>
        <taxon>Metazoa</taxon>
        <taxon>Ecdysozoa</taxon>
        <taxon>Arthropoda</taxon>
        <taxon>Hexapoda</taxon>
        <taxon>Insecta</taxon>
        <taxon>Pterygota</taxon>
        <taxon>Neoptera</taxon>
        <taxon>Endopterygota</taxon>
        <taxon>Coleoptera</taxon>
        <taxon>Polyphaga</taxon>
        <taxon>Cucujiformia</taxon>
        <taxon>Curculionidae</taxon>
        <taxon>Dryophthorinae</taxon>
        <taxon>Rhynchophorus</taxon>
    </lineage>
</organism>
<dbReference type="GO" id="GO:0005615">
    <property type="term" value="C:extracellular space"/>
    <property type="evidence" value="ECO:0007669"/>
    <property type="project" value="TreeGrafter"/>
</dbReference>
<feature type="domain" description="Lipase" evidence="5">
    <location>
        <begin position="1"/>
        <end position="133"/>
    </location>
</feature>
<evidence type="ECO:0000256" key="2">
    <source>
        <dbReference type="ARBA" id="ARBA00010701"/>
    </source>
</evidence>
<comment type="caution">
    <text evidence="6">The sequence shown here is derived from an EMBL/GenBank/DDBJ whole genome shotgun (WGS) entry which is preliminary data.</text>
</comment>
<dbReference type="Gene3D" id="3.40.50.1820">
    <property type="entry name" value="alpha/beta hydrolase"/>
    <property type="match status" value="1"/>
</dbReference>
<evidence type="ECO:0000256" key="4">
    <source>
        <dbReference type="RuleBase" id="RU004262"/>
    </source>
</evidence>
<dbReference type="GO" id="GO:0017171">
    <property type="term" value="F:serine hydrolase activity"/>
    <property type="evidence" value="ECO:0007669"/>
    <property type="project" value="TreeGrafter"/>
</dbReference>
<protein>
    <recommendedName>
        <fullName evidence="5">Lipase domain-containing protein</fullName>
    </recommendedName>
</protein>
<dbReference type="GO" id="GO:0016298">
    <property type="term" value="F:lipase activity"/>
    <property type="evidence" value="ECO:0007669"/>
    <property type="project" value="InterPro"/>
</dbReference>
<dbReference type="SUPFAM" id="SSF53474">
    <property type="entry name" value="alpha/beta-Hydrolases"/>
    <property type="match status" value="1"/>
</dbReference>
<name>A0A834HQW6_RHYFE</name>
<sequence length="141" mass="15255">MGHSMGGQIAGFLGQGTNGELNTIIGLDPAGPLYFENLPDSRLSADDAKYVQGIHTNAALKGVNFNVGVIDFWPNGGYLQAGCGTDILGSCSHRRAFEYMAESIESNRFYARLCDSYNNYLAQSCINNTQARMGGPKYDKT</sequence>
<dbReference type="PANTHER" id="PTHR11610">
    <property type="entry name" value="LIPASE"/>
    <property type="match status" value="1"/>
</dbReference>
<dbReference type="OrthoDB" id="199913at2759"/>